<dbReference type="CDD" id="cd22269">
    <property type="entry name" value="DPBB_EG45-like"/>
    <property type="match status" value="1"/>
</dbReference>
<organism evidence="3 4">
    <name type="scientific">Turnera subulata</name>
    <dbReference type="NCBI Taxonomy" id="218843"/>
    <lineage>
        <taxon>Eukaryota</taxon>
        <taxon>Viridiplantae</taxon>
        <taxon>Streptophyta</taxon>
        <taxon>Embryophyta</taxon>
        <taxon>Tracheophyta</taxon>
        <taxon>Spermatophyta</taxon>
        <taxon>Magnoliopsida</taxon>
        <taxon>eudicotyledons</taxon>
        <taxon>Gunneridae</taxon>
        <taxon>Pentapetalae</taxon>
        <taxon>rosids</taxon>
        <taxon>fabids</taxon>
        <taxon>Malpighiales</taxon>
        <taxon>Passifloraceae</taxon>
        <taxon>Turnera</taxon>
    </lineage>
</organism>
<dbReference type="PANTHER" id="PTHR47480:SF1">
    <property type="entry name" value="EG45-LIKE DOMAIN CONTAINING PROTEIN 1"/>
    <property type="match status" value="1"/>
</dbReference>
<dbReference type="PROSITE" id="PS50842">
    <property type="entry name" value="EXPANSIN_EG45"/>
    <property type="match status" value="1"/>
</dbReference>
<dbReference type="Gene3D" id="2.40.40.10">
    <property type="entry name" value="RlpA-like domain"/>
    <property type="match status" value="1"/>
</dbReference>
<dbReference type="Pfam" id="PF03330">
    <property type="entry name" value="DPBB_1"/>
    <property type="match status" value="1"/>
</dbReference>
<gene>
    <name evidence="3" type="ORF">Tsubulata_035350</name>
</gene>
<protein>
    <recommendedName>
        <fullName evidence="2">Expansin-like EG45 domain-containing protein</fullName>
    </recommendedName>
</protein>
<reference evidence="3" key="1">
    <citation type="submission" date="2022-02" db="EMBL/GenBank/DDBJ databases">
        <authorList>
            <person name="Henning P.M."/>
            <person name="McCubbin A.G."/>
            <person name="Shore J.S."/>
        </authorList>
    </citation>
    <scope>NUCLEOTIDE SEQUENCE</scope>
    <source>
        <strain evidence="3">F60SS</strain>
        <tissue evidence="3">Leaves</tissue>
    </source>
</reference>
<proteinExistence type="predicted"/>
<keyword evidence="1" id="KW-0732">Signal</keyword>
<dbReference type="SUPFAM" id="SSF50685">
    <property type="entry name" value="Barwin-like endoglucanases"/>
    <property type="match status" value="1"/>
</dbReference>
<dbReference type="InterPro" id="IPR007112">
    <property type="entry name" value="Expansin/allergen_DPBB_dom"/>
</dbReference>
<keyword evidence="4" id="KW-1185">Reference proteome</keyword>
<sequence length="151" mass="16221">MARPKPNPLFQWQPAVPFLLMITFFISQLIHPSHCDIGTAAQYSPPYLPTACYREDTSQFPSDNLFAAAGEGIWDNKAACGRQYSVRCISSSVAGACNPDQIIQVKIVDYAPSLPSPPSASGTTIVLSEIAFGSIADPSTAPASINIEFQQ</sequence>
<evidence type="ECO:0000256" key="1">
    <source>
        <dbReference type="SAM" id="SignalP"/>
    </source>
</evidence>
<feature type="domain" description="Expansin-like EG45" evidence="2">
    <location>
        <begin position="49"/>
        <end position="151"/>
    </location>
</feature>
<dbReference type="InterPro" id="IPR036908">
    <property type="entry name" value="RlpA-like_sf"/>
</dbReference>
<evidence type="ECO:0000313" key="4">
    <source>
        <dbReference type="Proteomes" id="UP001141552"/>
    </source>
</evidence>
<dbReference type="EMBL" id="JAKUCV010002225">
    <property type="protein sequence ID" value="KAJ4843478.1"/>
    <property type="molecule type" value="Genomic_DNA"/>
</dbReference>
<dbReference type="AlphaFoldDB" id="A0A9Q0JIX5"/>
<dbReference type="PANTHER" id="PTHR47480">
    <property type="entry name" value="EG45-LIKE DOMAIN CONTAINING PROTEIN"/>
    <property type="match status" value="1"/>
</dbReference>
<feature type="chain" id="PRO_5040155102" description="Expansin-like EG45 domain-containing protein" evidence="1">
    <location>
        <begin position="36"/>
        <end position="151"/>
    </location>
</feature>
<reference evidence="3" key="2">
    <citation type="journal article" date="2023" name="Plants (Basel)">
        <title>Annotation of the Turnera subulata (Passifloraceae) Draft Genome Reveals the S-Locus Evolved after the Divergence of Turneroideae from Passifloroideae in a Stepwise Manner.</title>
        <authorList>
            <person name="Henning P.M."/>
            <person name="Roalson E.H."/>
            <person name="Mir W."/>
            <person name="McCubbin A.G."/>
            <person name="Shore J.S."/>
        </authorList>
    </citation>
    <scope>NUCLEOTIDE SEQUENCE</scope>
    <source>
        <strain evidence="3">F60SS</strain>
    </source>
</reference>
<dbReference type="OrthoDB" id="587249at2759"/>
<feature type="signal peptide" evidence="1">
    <location>
        <begin position="1"/>
        <end position="35"/>
    </location>
</feature>
<accession>A0A9Q0JIX5</accession>
<evidence type="ECO:0000313" key="3">
    <source>
        <dbReference type="EMBL" id="KAJ4843478.1"/>
    </source>
</evidence>
<evidence type="ECO:0000259" key="2">
    <source>
        <dbReference type="PROSITE" id="PS50842"/>
    </source>
</evidence>
<name>A0A9Q0JIX5_9ROSI</name>
<dbReference type="Proteomes" id="UP001141552">
    <property type="component" value="Unassembled WGS sequence"/>
</dbReference>
<comment type="caution">
    <text evidence="3">The sequence shown here is derived from an EMBL/GenBank/DDBJ whole genome shotgun (WGS) entry which is preliminary data.</text>
</comment>
<dbReference type="InterPro" id="IPR009009">
    <property type="entry name" value="RlpA-like_DPBB"/>
</dbReference>